<proteinExistence type="predicted"/>
<dbReference type="Proteomes" id="UP000178636">
    <property type="component" value="Unassembled WGS sequence"/>
</dbReference>
<gene>
    <name evidence="2" type="ORF">A3C93_00510</name>
</gene>
<dbReference type="STRING" id="1798664.A3C93_00510"/>
<organism evidence="2 3">
    <name type="scientific">Candidatus Lloydbacteria bacterium RIFCSPHIGHO2_02_FULL_54_17</name>
    <dbReference type="NCBI Taxonomy" id="1798664"/>
    <lineage>
        <taxon>Bacteria</taxon>
        <taxon>Candidatus Lloydiibacteriota</taxon>
    </lineage>
</organism>
<keyword evidence="1" id="KW-0812">Transmembrane</keyword>
<evidence type="ECO:0000313" key="2">
    <source>
        <dbReference type="EMBL" id="OGZ12399.1"/>
    </source>
</evidence>
<evidence type="ECO:0000256" key="1">
    <source>
        <dbReference type="SAM" id="Phobius"/>
    </source>
</evidence>
<feature type="transmembrane region" description="Helical" evidence="1">
    <location>
        <begin position="317"/>
        <end position="336"/>
    </location>
</feature>
<reference evidence="2 3" key="1">
    <citation type="journal article" date="2016" name="Nat. Commun.">
        <title>Thousands of microbial genomes shed light on interconnected biogeochemical processes in an aquifer system.</title>
        <authorList>
            <person name="Anantharaman K."/>
            <person name="Brown C.T."/>
            <person name="Hug L.A."/>
            <person name="Sharon I."/>
            <person name="Castelle C.J."/>
            <person name="Probst A.J."/>
            <person name="Thomas B.C."/>
            <person name="Singh A."/>
            <person name="Wilkins M.J."/>
            <person name="Karaoz U."/>
            <person name="Brodie E.L."/>
            <person name="Williams K.H."/>
            <person name="Hubbard S.S."/>
            <person name="Banfield J.F."/>
        </authorList>
    </citation>
    <scope>NUCLEOTIDE SEQUENCE [LARGE SCALE GENOMIC DNA]</scope>
</reference>
<protein>
    <recommendedName>
        <fullName evidence="4">Cohesin domain-containing protein</fullName>
    </recommendedName>
</protein>
<keyword evidence="1" id="KW-1133">Transmembrane helix</keyword>
<evidence type="ECO:0000313" key="3">
    <source>
        <dbReference type="Proteomes" id="UP000178636"/>
    </source>
</evidence>
<sequence length="340" mass="37146">MKHFTVHITKDNPLLWGQGNTRSDLGDTDLRSDLVFPVRLLQSVLLGLLLFFPLNLFAAEVSFIATPPVAAVGQEVGVDIVLDTEGRTATALSGEITITGTDGKPVTVVRIQDGGSVIGAWLKEATTNTPGKVGFSGIIPGGRRVSNEHVLTLYFVPEKTGTLTFVFSGEVFFTTAPGEPVSLPRVSFALLVNETPQEDTPPLPQDETPPSDIRAIIAQNEAMFDGRPFIIVHAKDAESGILMYELLEIGEYRPLAGLENDTLLPWRRIENPEALLYPVNTRYIYVRVTDREGNSAVAFVGAPELSPEKTAIWFNKWLILAILIGVAGLLSLWLWVRRGS</sequence>
<evidence type="ECO:0008006" key="4">
    <source>
        <dbReference type="Google" id="ProtNLM"/>
    </source>
</evidence>
<keyword evidence="1" id="KW-0472">Membrane</keyword>
<dbReference type="EMBL" id="MHLO01000019">
    <property type="protein sequence ID" value="OGZ12399.1"/>
    <property type="molecule type" value="Genomic_DNA"/>
</dbReference>
<name>A0A1G2DFL2_9BACT</name>
<accession>A0A1G2DFL2</accession>
<dbReference type="AlphaFoldDB" id="A0A1G2DFL2"/>
<comment type="caution">
    <text evidence="2">The sequence shown here is derived from an EMBL/GenBank/DDBJ whole genome shotgun (WGS) entry which is preliminary data.</text>
</comment>